<feature type="transmembrane region" description="Helical" evidence="6">
    <location>
        <begin position="186"/>
        <end position="206"/>
    </location>
</feature>
<dbReference type="EMBL" id="FNPX01000004">
    <property type="protein sequence ID" value="SDY92076.1"/>
    <property type="molecule type" value="Genomic_DNA"/>
</dbReference>
<keyword evidence="5 6" id="KW-0472">Membrane</keyword>
<evidence type="ECO:0000256" key="2">
    <source>
        <dbReference type="ARBA" id="ARBA00022475"/>
    </source>
</evidence>
<evidence type="ECO:0000256" key="3">
    <source>
        <dbReference type="ARBA" id="ARBA00022692"/>
    </source>
</evidence>
<keyword evidence="3 6" id="KW-0812">Transmembrane</keyword>
<dbReference type="Pfam" id="PF02588">
    <property type="entry name" value="YitT_membrane"/>
    <property type="match status" value="1"/>
</dbReference>
<evidence type="ECO:0000256" key="6">
    <source>
        <dbReference type="SAM" id="Phobius"/>
    </source>
</evidence>
<reference evidence="8" key="1">
    <citation type="submission" date="2016-10" db="EMBL/GenBank/DDBJ databases">
        <authorList>
            <person name="Varghese N."/>
            <person name="Submissions S."/>
        </authorList>
    </citation>
    <scope>NUCLEOTIDE SEQUENCE [LARGE SCALE GENOMIC DNA]</scope>
    <source>
        <strain evidence="8">DSM 100420</strain>
    </source>
</reference>
<dbReference type="PANTHER" id="PTHR33545:SF5">
    <property type="entry name" value="UPF0750 MEMBRANE PROTEIN YITT"/>
    <property type="match status" value="1"/>
</dbReference>
<sequence length="240" mass="26334">MKGARYRLRPLRVRVDSRKRAKYPCAMVRSYPPPDSREPHRPSPLQHTLLEDAQAFVLGTLLCALGIQFLTAAGLVTGQTAGAAVLLSYASEWSFGTWFFLLNLPFYVFGWLRLGPRFVLKTVVAVTMLSVVSRLMPDFVGFDVLNPWAASALSGAVIGMGLIVIFRHGASLGGIGILALWIQERFGIQAGWIQLGFDAVLFAIAAIVLDPWLILASLLGAVAVNLIISTNHRRDRYVGR</sequence>
<protein>
    <submittedName>
        <fullName evidence="7">Uncharacterized 5xTM membrane BCR, YitT family COG1284</fullName>
    </submittedName>
</protein>
<feature type="transmembrane region" description="Helical" evidence="6">
    <location>
        <begin position="119"/>
        <end position="136"/>
    </location>
</feature>
<name>A0A1H3NT29_9RHOB</name>
<dbReference type="InterPro" id="IPR003740">
    <property type="entry name" value="YitT"/>
</dbReference>
<evidence type="ECO:0000313" key="7">
    <source>
        <dbReference type="EMBL" id="SDY92076.1"/>
    </source>
</evidence>
<dbReference type="STRING" id="1244108.SAMN05444004_104102"/>
<feature type="transmembrane region" description="Helical" evidence="6">
    <location>
        <begin position="55"/>
        <end position="75"/>
    </location>
</feature>
<dbReference type="Proteomes" id="UP000198914">
    <property type="component" value="Unassembled WGS sequence"/>
</dbReference>
<evidence type="ECO:0000256" key="5">
    <source>
        <dbReference type="ARBA" id="ARBA00023136"/>
    </source>
</evidence>
<accession>A0A1H3NT29</accession>
<keyword evidence="4 6" id="KW-1133">Transmembrane helix</keyword>
<keyword evidence="8" id="KW-1185">Reference proteome</keyword>
<keyword evidence="2" id="KW-1003">Cell membrane</keyword>
<dbReference type="GO" id="GO:0005886">
    <property type="term" value="C:plasma membrane"/>
    <property type="evidence" value="ECO:0007669"/>
    <property type="project" value="UniProtKB-SubCell"/>
</dbReference>
<evidence type="ECO:0000256" key="4">
    <source>
        <dbReference type="ARBA" id="ARBA00022989"/>
    </source>
</evidence>
<gene>
    <name evidence="7" type="ORF">SAMN05444004_104102</name>
</gene>
<dbReference type="InterPro" id="IPR051461">
    <property type="entry name" value="UPF0750_membrane"/>
</dbReference>
<evidence type="ECO:0000256" key="1">
    <source>
        <dbReference type="ARBA" id="ARBA00004651"/>
    </source>
</evidence>
<feature type="transmembrane region" description="Helical" evidence="6">
    <location>
        <begin position="95"/>
        <end position="112"/>
    </location>
</feature>
<organism evidence="7 8">
    <name type="scientific">Jannaschia faecimaris</name>
    <dbReference type="NCBI Taxonomy" id="1244108"/>
    <lineage>
        <taxon>Bacteria</taxon>
        <taxon>Pseudomonadati</taxon>
        <taxon>Pseudomonadota</taxon>
        <taxon>Alphaproteobacteria</taxon>
        <taxon>Rhodobacterales</taxon>
        <taxon>Roseobacteraceae</taxon>
        <taxon>Jannaschia</taxon>
    </lineage>
</organism>
<feature type="transmembrane region" description="Helical" evidence="6">
    <location>
        <begin position="212"/>
        <end position="230"/>
    </location>
</feature>
<comment type="subcellular location">
    <subcellularLocation>
        <location evidence="1">Cell membrane</location>
        <topology evidence="1">Multi-pass membrane protein</topology>
    </subcellularLocation>
</comment>
<evidence type="ECO:0000313" key="8">
    <source>
        <dbReference type="Proteomes" id="UP000198914"/>
    </source>
</evidence>
<proteinExistence type="predicted"/>
<dbReference type="AlphaFoldDB" id="A0A1H3NT29"/>
<dbReference type="PANTHER" id="PTHR33545">
    <property type="entry name" value="UPF0750 MEMBRANE PROTEIN YITT-RELATED"/>
    <property type="match status" value="1"/>
</dbReference>